<evidence type="ECO:0000256" key="5">
    <source>
        <dbReference type="HAMAP-Rule" id="MF_01204"/>
    </source>
</evidence>
<accession>A0A1G9ACH2</accession>
<dbReference type="GO" id="GO:0016491">
    <property type="term" value="F:oxidoreductase activity"/>
    <property type="evidence" value="ECO:0007669"/>
    <property type="project" value="UniProtKB-UniRule"/>
</dbReference>
<reference evidence="8" key="1">
    <citation type="submission" date="2016-10" db="EMBL/GenBank/DDBJ databases">
        <authorList>
            <person name="Varghese N."/>
            <person name="Submissions S."/>
        </authorList>
    </citation>
    <scope>NUCLEOTIDE SEQUENCE [LARGE SCALE GENOMIC DNA]</scope>
    <source>
        <strain evidence="8">CGMCC 1.10658</strain>
    </source>
</reference>
<dbReference type="SUPFAM" id="SSF55469">
    <property type="entry name" value="FMN-dependent nitroreductase-like"/>
    <property type="match status" value="1"/>
</dbReference>
<dbReference type="OrthoDB" id="9784375at2"/>
<comment type="similarity">
    <text evidence="5">Belongs to the nitroreductase family. HadB/RutE subfamily.</text>
</comment>
<keyword evidence="3 5" id="KW-0521">NADP</keyword>
<keyword evidence="5" id="KW-0520">NAD</keyword>
<gene>
    <name evidence="7" type="ORF">SAMN05216212_1944</name>
</gene>
<dbReference type="EC" id="1.-.-.-" evidence="5"/>
<dbReference type="InterPro" id="IPR050461">
    <property type="entry name" value="Nitroreductase_HadB/RutE"/>
</dbReference>
<dbReference type="PANTHER" id="PTHR43543:SF1">
    <property type="entry name" value="MALONIC SEMIALDEHYDE REDUCTASE RUTE-RELATED"/>
    <property type="match status" value="1"/>
</dbReference>
<protein>
    <recommendedName>
        <fullName evidence="5">Putative NADH dehydrogenase/NAD(P)H nitroreductase SAMN05216212_1944</fullName>
        <ecNumber evidence="5">1.-.-.-</ecNumber>
    </recommendedName>
</protein>
<evidence type="ECO:0000256" key="4">
    <source>
        <dbReference type="ARBA" id="ARBA00023002"/>
    </source>
</evidence>
<organism evidence="7 8">
    <name type="scientific">Microbulbifer yueqingensis</name>
    <dbReference type="NCBI Taxonomy" id="658219"/>
    <lineage>
        <taxon>Bacteria</taxon>
        <taxon>Pseudomonadati</taxon>
        <taxon>Pseudomonadota</taxon>
        <taxon>Gammaproteobacteria</taxon>
        <taxon>Cellvibrionales</taxon>
        <taxon>Microbulbiferaceae</taxon>
        <taxon>Microbulbifer</taxon>
    </lineage>
</organism>
<dbReference type="RefSeq" id="WP_091512641.1">
    <property type="nucleotide sequence ID" value="NZ_FNFH01000003.1"/>
</dbReference>
<dbReference type="InterPro" id="IPR000415">
    <property type="entry name" value="Nitroreductase-like"/>
</dbReference>
<keyword evidence="1 5" id="KW-0285">Flavoprotein</keyword>
<comment type="cofactor">
    <cofactor evidence="5">
        <name>FMN</name>
        <dbReference type="ChEBI" id="CHEBI:58210"/>
    </cofactor>
</comment>
<sequence>MGHALSRQALEQLFTEARTHSHWLDRQVSDDTLNRLYDLMKMGPTSANCCPARILFLRSKEAKERLRPALNEGNVQKTMAAPVTAIIAYDLRFYDYLPRLFPHAPAKEWYEDNTELAAATAFRNGSLQGGYFILAARALGLDCGPMSGFDNEQVDREFFREASEGDSFQQEHCPESHIRSNFLCNLGYGNPELLHPRSPRFEFEEVCKIL</sequence>
<evidence type="ECO:0000256" key="1">
    <source>
        <dbReference type="ARBA" id="ARBA00022630"/>
    </source>
</evidence>
<evidence type="ECO:0000313" key="8">
    <source>
        <dbReference type="Proteomes" id="UP000199305"/>
    </source>
</evidence>
<dbReference type="NCBIfam" id="NF003768">
    <property type="entry name" value="PRK05365.1"/>
    <property type="match status" value="1"/>
</dbReference>
<dbReference type="STRING" id="658219.SAMN05216212_1944"/>
<evidence type="ECO:0000259" key="6">
    <source>
        <dbReference type="Pfam" id="PF00881"/>
    </source>
</evidence>
<evidence type="ECO:0000313" key="7">
    <source>
        <dbReference type="EMBL" id="SDK24941.1"/>
    </source>
</evidence>
<evidence type="ECO:0000256" key="3">
    <source>
        <dbReference type="ARBA" id="ARBA00022857"/>
    </source>
</evidence>
<feature type="domain" description="Nitroreductase" evidence="6">
    <location>
        <begin position="18"/>
        <end position="157"/>
    </location>
</feature>
<dbReference type="HAMAP" id="MF_01204">
    <property type="entry name" value="Oxidoreductase_RutE_HadB"/>
    <property type="match status" value="1"/>
</dbReference>
<dbReference type="InterPro" id="IPR023936">
    <property type="entry name" value="RutE-like"/>
</dbReference>
<keyword evidence="2 5" id="KW-0288">FMN</keyword>
<dbReference type="EMBL" id="FNFH01000003">
    <property type="protein sequence ID" value="SDK24941.1"/>
    <property type="molecule type" value="Genomic_DNA"/>
</dbReference>
<proteinExistence type="inferred from homology"/>
<dbReference type="AlphaFoldDB" id="A0A1G9ACH2"/>
<evidence type="ECO:0000256" key="2">
    <source>
        <dbReference type="ARBA" id="ARBA00022643"/>
    </source>
</evidence>
<keyword evidence="4 5" id="KW-0560">Oxidoreductase</keyword>
<name>A0A1G9ACH2_9GAMM</name>
<keyword evidence="8" id="KW-1185">Reference proteome</keyword>
<dbReference type="InterPro" id="IPR029479">
    <property type="entry name" value="Nitroreductase"/>
</dbReference>
<dbReference type="CDD" id="cd02148">
    <property type="entry name" value="RutE-like"/>
    <property type="match status" value="1"/>
</dbReference>
<dbReference type="PANTHER" id="PTHR43543">
    <property type="entry name" value="MALONIC SEMIALDEHYDE REDUCTASE RUTE-RELATED"/>
    <property type="match status" value="1"/>
</dbReference>
<dbReference type="Proteomes" id="UP000199305">
    <property type="component" value="Unassembled WGS sequence"/>
</dbReference>
<dbReference type="Pfam" id="PF00881">
    <property type="entry name" value="Nitroreductase"/>
    <property type="match status" value="1"/>
</dbReference>
<dbReference type="Gene3D" id="3.40.109.10">
    <property type="entry name" value="NADH Oxidase"/>
    <property type="match status" value="1"/>
</dbReference>